<gene>
    <name evidence="1" type="ORF">FPE01S_02_06640</name>
</gene>
<dbReference type="AlphaFoldDB" id="A0A0E9N128"/>
<protein>
    <recommendedName>
        <fullName evidence="3">Orphan protein</fullName>
    </recommendedName>
</protein>
<keyword evidence="2" id="KW-1185">Reference proteome</keyword>
<evidence type="ECO:0008006" key="3">
    <source>
        <dbReference type="Google" id="ProtNLM"/>
    </source>
</evidence>
<sequence length="150" mass="17003">MVSVVHPFFVSVSEVQHNAKDKTLEVSIKLFIDDFEKALSAGRETAVDLSAPKDQAKANELVFHYLQQHFKIKVNGQPVTLEFVGYEKEKEAAWCYVQVTNVPNVQKLEIANSLLYDAFDKQINIMHVTVNGERKSTKVGYPEQNAAFSW</sequence>
<dbReference type="EMBL" id="BBWV01000002">
    <property type="protein sequence ID" value="GAO43559.1"/>
    <property type="molecule type" value="Genomic_DNA"/>
</dbReference>
<evidence type="ECO:0000313" key="1">
    <source>
        <dbReference type="EMBL" id="GAO43559.1"/>
    </source>
</evidence>
<organism evidence="1 2">
    <name type="scientific">Flavihumibacter petaseus NBRC 106054</name>
    <dbReference type="NCBI Taxonomy" id="1220578"/>
    <lineage>
        <taxon>Bacteria</taxon>
        <taxon>Pseudomonadati</taxon>
        <taxon>Bacteroidota</taxon>
        <taxon>Chitinophagia</taxon>
        <taxon>Chitinophagales</taxon>
        <taxon>Chitinophagaceae</taxon>
        <taxon>Flavihumibacter</taxon>
    </lineage>
</organism>
<dbReference type="Pfam" id="PF20420">
    <property type="entry name" value="DUF6702"/>
    <property type="match status" value="1"/>
</dbReference>
<dbReference type="InterPro" id="IPR046525">
    <property type="entry name" value="DUF6702"/>
</dbReference>
<name>A0A0E9N128_9BACT</name>
<reference evidence="1 2" key="1">
    <citation type="submission" date="2015-04" db="EMBL/GenBank/DDBJ databases">
        <title>Whole genome shotgun sequence of Flavihumibacter petaseus NBRC 106054.</title>
        <authorList>
            <person name="Miyazawa S."/>
            <person name="Hosoyama A."/>
            <person name="Hashimoto M."/>
            <person name="Noguchi M."/>
            <person name="Tsuchikane K."/>
            <person name="Ohji S."/>
            <person name="Yamazoe A."/>
            <person name="Ichikawa N."/>
            <person name="Kimura A."/>
            <person name="Fujita N."/>
        </authorList>
    </citation>
    <scope>NUCLEOTIDE SEQUENCE [LARGE SCALE GENOMIC DNA]</scope>
    <source>
        <strain evidence="1 2">NBRC 106054</strain>
    </source>
</reference>
<evidence type="ECO:0000313" key="2">
    <source>
        <dbReference type="Proteomes" id="UP000033121"/>
    </source>
</evidence>
<proteinExistence type="predicted"/>
<comment type="caution">
    <text evidence="1">The sequence shown here is derived from an EMBL/GenBank/DDBJ whole genome shotgun (WGS) entry which is preliminary data.</text>
</comment>
<accession>A0A0E9N128</accession>
<dbReference type="STRING" id="1220578.FPE01S_02_06640"/>
<dbReference type="Proteomes" id="UP000033121">
    <property type="component" value="Unassembled WGS sequence"/>
</dbReference>